<dbReference type="Pfam" id="PF00627">
    <property type="entry name" value="UBA"/>
    <property type="match status" value="2"/>
</dbReference>
<dbReference type="InterPro" id="IPR018200">
    <property type="entry name" value="USP_CS"/>
</dbReference>
<dbReference type="EMBL" id="JH711587">
    <property type="protein sequence ID" value="EIW75842.1"/>
    <property type="molecule type" value="Genomic_DNA"/>
</dbReference>
<keyword evidence="20" id="KW-1185">Reference proteome</keyword>
<evidence type="ECO:0000256" key="7">
    <source>
        <dbReference type="ARBA" id="ARBA00022786"/>
    </source>
</evidence>
<name>A0A5M3M983_CONPW</name>
<dbReference type="Pfam" id="PF00443">
    <property type="entry name" value="UCH"/>
    <property type="match status" value="1"/>
</dbReference>
<reference evidence="20" key="1">
    <citation type="journal article" date="2012" name="Science">
        <title>The Paleozoic origin of enzymatic lignin decomposition reconstructed from 31 fungal genomes.</title>
        <authorList>
            <person name="Floudas D."/>
            <person name="Binder M."/>
            <person name="Riley R."/>
            <person name="Barry K."/>
            <person name="Blanchette R.A."/>
            <person name="Henrissat B."/>
            <person name="Martinez A.T."/>
            <person name="Otillar R."/>
            <person name="Spatafora J.W."/>
            <person name="Yadav J.S."/>
            <person name="Aerts A."/>
            <person name="Benoit I."/>
            <person name="Boyd A."/>
            <person name="Carlson A."/>
            <person name="Copeland A."/>
            <person name="Coutinho P.M."/>
            <person name="de Vries R.P."/>
            <person name="Ferreira P."/>
            <person name="Findley K."/>
            <person name="Foster B."/>
            <person name="Gaskell J."/>
            <person name="Glotzer D."/>
            <person name="Gorecki P."/>
            <person name="Heitman J."/>
            <person name="Hesse C."/>
            <person name="Hori C."/>
            <person name="Igarashi K."/>
            <person name="Jurgens J.A."/>
            <person name="Kallen N."/>
            <person name="Kersten P."/>
            <person name="Kohler A."/>
            <person name="Kuees U."/>
            <person name="Kumar T.K.A."/>
            <person name="Kuo A."/>
            <person name="LaButti K."/>
            <person name="Larrondo L.F."/>
            <person name="Lindquist E."/>
            <person name="Ling A."/>
            <person name="Lombard V."/>
            <person name="Lucas S."/>
            <person name="Lundell T."/>
            <person name="Martin R."/>
            <person name="McLaughlin D.J."/>
            <person name="Morgenstern I."/>
            <person name="Morin E."/>
            <person name="Murat C."/>
            <person name="Nagy L.G."/>
            <person name="Nolan M."/>
            <person name="Ohm R.A."/>
            <person name="Patyshakuliyeva A."/>
            <person name="Rokas A."/>
            <person name="Ruiz-Duenas F.J."/>
            <person name="Sabat G."/>
            <person name="Salamov A."/>
            <person name="Samejima M."/>
            <person name="Schmutz J."/>
            <person name="Slot J.C."/>
            <person name="St John F."/>
            <person name="Stenlid J."/>
            <person name="Sun H."/>
            <person name="Sun S."/>
            <person name="Syed K."/>
            <person name="Tsang A."/>
            <person name="Wiebenga A."/>
            <person name="Young D."/>
            <person name="Pisabarro A."/>
            <person name="Eastwood D.C."/>
            <person name="Martin F."/>
            <person name="Cullen D."/>
            <person name="Grigoriev I.V."/>
            <person name="Hibbett D.S."/>
        </authorList>
    </citation>
    <scope>NUCLEOTIDE SEQUENCE [LARGE SCALE GENOMIC DNA]</scope>
    <source>
        <strain evidence="20">RWD-64-598 SS2</strain>
    </source>
</reference>
<evidence type="ECO:0000256" key="8">
    <source>
        <dbReference type="ARBA" id="ARBA00022801"/>
    </source>
</evidence>
<dbReference type="SUPFAM" id="SSF54001">
    <property type="entry name" value="Cysteine proteinases"/>
    <property type="match status" value="1"/>
</dbReference>
<dbReference type="Gene3D" id="3.30.40.10">
    <property type="entry name" value="Zinc/RING finger domain, C3HC4 (zinc finger)"/>
    <property type="match status" value="2"/>
</dbReference>
<dbReference type="FunFam" id="1.10.8.10:FF:000103">
    <property type="entry name" value="Ubiquitin carboxyl-terminal hydrolase"/>
    <property type="match status" value="1"/>
</dbReference>
<sequence>MAAQHIQLLQSLTFPKPGVDYVHNEECTQCFDSQDDERGVDVCLTCFNGGCLSEARHHARSHFQKHPDHRFTVNIRRRRKEANGRDGQSEPPAKITKLEVVPEREEDKYTKETTLRFWGPNATDGQDIDISELGDQAERARSLITAVVDAKFAARSGPEAAWGEEELAVCEHTLLLEQLQRGSIPAEGLAKCQSCDITTNLWLCLTCGALGCGRPQYGMPGAGNGHALAHFNTHHSLGEEGHAACVKLGTITPEGNADIYCYACDEPRLDPELAAHLGNFGINVAGQKKTEKSLAELQIEQNLAFDFSLTAEDGSALEPVFGPGKTGLANLGNSCYMASVVQTLFSLLAFQSRYYDSGLSKAEAHWAACREALPAECIECQMLKVADGLLSGRYAKPDPNVKRPPANVETTDAPLHPAPADASPALAHQAGVRPAGLKRLIGAGHAEFSSMRQQDAEEFLGHLLTKLRRSNHAQASASGVFYPLACTGTSGSRTSAMIGSEEPTEIFAFGVEQRLQCGNPSCGGVRYRVDTQDVLSVAVPAVEVPAFDDKDGEIRKAFAPIELTRCIGDVLGKGGEERLEGWECPGCGQKSAAFKQVHMATFPEVLVVHAKKFQLVNWVPTKLDVPVILPHDDTLTLDTYLGHGLQPGEKELADTPAVAAQPQFDAEVLAQLEGMGFPAVRCQRALLATGNIGAEAAMEWLFGHMDDPDIDAPLDLGGASGGAAPSGSEPSEEQIAMLVSMGFTHAQARKALRETGGDTERAVDWVFSHPDDTGEDTAPAPASSGVDFAKPAAPGTTDLPARYRLKAFVSHKGPSVHSGHYVAHVRAPGLKVAAGTGGEGMDVDKDEEGWVLFNDEKVVKADVKSVDELKRLAYMYVFERV</sequence>
<dbReference type="Pfam" id="PF02148">
    <property type="entry name" value="zf-UBP"/>
    <property type="match status" value="1"/>
</dbReference>
<evidence type="ECO:0000259" key="17">
    <source>
        <dbReference type="PROSITE" id="PS50235"/>
    </source>
</evidence>
<dbReference type="PROSITE" id="PS50271">
    <property type="entry name" value="ZF_UBP"/>
    <property type="match status" value="2"/>
</dbReference>
<dbReference type="Gene3D" id="3.90.70.10">
    <property type="entry name" value="Cysteine proteinases"/>
    <property type="match status" value="1"/>
</dbReference>
<dbReference type="PANTHER" id="PTHR24006:SF664">
    <property type="entry name" value="UBIQUITIN CARBOXYL-TERMINAL HYDROLASE"/>
    <property type="match status" value="1"/>
</dbReference>
<evidence type="ECO:0000256" key="11">
    <source>
        <dbReference type="PIRSR" id="PIRSR016308-1"/>
    </source>
</evidence>
<dbReference type="AlphaFoldDB" id="A0A5M3M983"/>
<dbReference type="Gene3D" id="1.10.8.10">
    <property type="entry name" value="DNA helicase RuvA subunit, C-terminal domain"/>
    <property type="match status" value="2"/>
</dbReference>
<dbReference type="InterPro" id="IPR001607">
    <property type="entry name" value="Znf_UBP"/>
</dbReference>
<dbReference type="InterPro" id="IPR041432">
    <property type="entry name" value="UBP13_Znf-UBP_var"/>
</dbReference>
<dbReference type="CDD" id="cd14386">
    <property type="entry name" value="UBA2_UBP5"/>
    <property type="match status" value="1"/>
</dbReference>
<dbReference type="PROSITE" id="PS50030">
    <property type="entry name" value="UBA"/>
    <property type="match status" value="2"/>
</dbReference>
<dbReference type="KEGG" id="cput:CONPUDRAFT_139838"/>
<feature type="domain" description="UBA" evidence="16">
    <location>
        <begin position="663"/>
        <end position="704"/>
    </location>
</feature>
<feature type="active site" description="Proton acceptor" evidence="11">
    <location>
        <position position="820"/>
    </location>
</feature>
<dbReference type="GO" id="GO:0006508">
    <property type="term" value="P:proteolysis"/>
    <property type="evidence" value="ECO:0007669"/>
    <property type="project" value="UniProtKB-KW"/>
</dbReference>
<evidence type="ECO:0000256" key="5">
    <source>
        <dbReference type="ARBA" id="ARBA00022737"/>
    </source>
</evidence>
<gene>
    <name evidence="19" type="ORF">CONPUDRAFT_139838</name>
</gene>
<dbReference type="PROSITE" id="PS50235">
    <property type="entry name" value="USP_3"/>
    <property type="match status" value="1"/>
</dbReference>
<accession>A0A5M3M983</accession>
<evidence type="ECO:0000259" key="16">
    <source>
        <dbReference type="PROSITE" id="PS50030"/>
    </source>
</evidence>
<keyword evidence="5" id="KW-0677">Repeat</keyword>
<feature type="binding site" evidence="12">
    <location>
        <position position="195"/>
    </location>
    <ligand>
        <name>Zn(2+)</name>
        <dbReference type="ChEBI" id="CHEBI:29105"/>
    </ligand>
</feature>
<dbReference type="InterPro" id="IPR038765">
    <property type="entry name" value="Papain-like_cys_pep_sf"/>
</dbReference>
<dbReference type="CDD" id="cd14385">
    <property type="entry name" value="UBA1_spUBP14_like"/>
    <property type="match status" value="1"/>
</dbReference>
<dbReference type="Pfam" id="PF17807">
    <property type="entry name" value="zf-UBP_var"/>
    <property type="match status" value="1"/>
</dbReference>
<protein>
    <recommendedName>
        <fullName evidence="14">Ubiquitin carboxyl-terminal hydrolase</fullName>
        <ecNumber evidence="14">3.4.19.12</ecNumber>
    </recommendedName>
</protein>
<evidence type="ECO:0000256" key="3">
    <source>
        <dbReference type="ARBA" id="ARBA00022670"/>
    </source>
</evidence>
<evidence type="ECO:0000256" key="1">
    <source>
        <dbReference type="ARBA" id="ARBA00000707"/>
    </source>
</evidence>
<dbReference type="GO" id="GO:0016579">
    <property type="term" value="P:protein deubiquitination"/>
    <property type="evidence" value="ECO:0007669"/>
    <property type="project" value="InterPro"/>
</dbReference>
<feature type="binding site" evidence="12">
    <location>
        <position position="226"/>
    </location>
    <ligand>
        <name>Zn(2+)</name>
        <dbReference type="ChEBI" id="CHEBI:29105"/>
    </ligand>
</feature>
<dbReference type="PROSITE" id="PS00972">
    <property type="entry name" value="USP_1"/>
    <property type="match status" value="1"/>
</dbReference>
<feature type="domain" description="USP" evidence="17">
    <location>
        <begin position="326"/>
        <end position="881"/>
    </location>
</feature>
<keyword evidence="3 14" id="KW-0645">Protease</keyword>
<feature type="domain" description="UBP-type" evidence="18">
    <location>
        <begin position="168"/>
        <end position="284"/>
    </location>
</feature>
<dbReference type="InterPro" id="IPR016652">
    <property type="entry name" value="Ubiquitinyl_hydrolase"/>
</dbReference>
<evidence type="ECO:0000259" key="18">
    <source>
        <dbReference type="PROSITE" id="PS50271"/>
    </source>
</evidence>
<organism evidence="19 20">
    <name type="scientific">Coniophora puteana (strain RWD-64-598)</name>
    <name type="common">Brown rot fungus</name>
    <dbReference type="NCBI Taxonomy" id="741705"/>
    <lineage>
        <taxon>Eukaryota</taxon>
        <taxon>Fungi</taxon>
        <taxon>Dikarya</taxon>
        <taxon>Basidiomycota</taxon>
        <taxon>Agaricomycotina</taxon>
        <taxon>Agaricomycetes</taxon>
        <taxon>Agaricomycetidae</taxon>
        <taxon>Boletales</taxon>
        <taxon>Coniophorineae</taxon>
        <taxon>Coniophoraceae</taxon>
        <taxon>Coniophora</taxon>
    </lineage>
</organism>
<evidence type="ECO:0000256" key="13">
    <source>
        <dbReference type="PROSITE-ProRule" id="PRU00502"/>
    </source>
</evidence>
<dbReference type="GO" id="GO:0005829">
    <property type="term" value="C:cytosol"/>
    <property type="evidence" value="ECO:0007669"/>
    <property type="project" value="TreeGrafter"/>
</dbReference>
<evidence type="ECO:0000256" key="15">
    <source>
        <dbReference type="SAM" id="MobiDB-lite"/>
    </source>
</evidence>
<dbReference type="InterPro" id="IPR013083">
    <property type="entry name" value="Znf_RING/FYVE/PHD"/>
</dbReference>
<evidence type="ECO:0000313" key="20">
    <source>
        <dbReference type="Proteomes" id="UP000053558"/>
    </source>
</evidence>
<dbReference type="RefSeq" id="XP_007773849.1">
    <property type="nucleotide sequence ID" value="XM_007775659.1"/>
</dbReference>
<comment type="caution">
    <text evidence="19">The sequence shown here is derived from an EMBL/GenBank/DDBJ whole genome shotgun (WGS) entry which is preliminary data.</text>
</comment>
<dbReference type="GeneID" id="19201402"/>
<evidence type="ECO:0000256" key="12">
    <source>
        <dbReference type="PIRSR" id="PIRSR016308-3"/>
    </source>
</evidence>
<dbReference type="PIRSF" id="PIRSF016308">
    <property type="entry name" value="UBP"/>
    <property type="match status" value="1"/>
</dbReference>
<dbReference type="OrthoDB" id="361536at2759"/>
<dbReference type="InterPro" id="IPR028889">
    <property type="entry name" value="USP"/>
</dbReference>
<dbReference type="SMART" id="SM00165">
    <property type="entry name" value="UBA"/>
    <property type="match status" value="2"/>
</dbReference>
<dbReference type="SUPFAM" id="SSF57850">
    <property type="entry name" value="RING/U-box"/>
    <property type="match status" value="2"/>
</dbReference>
<feature type="domain" description="UBA" evidence="16">
    <location>
        <begin position="729"/>
        <end position="769"/>
    </location>
</feature>
<comment type="catalytic activity">
    <reaction evidence="1 14">
        <text>Thiol-dependent hydrolysis of ester, thioester, amide, peptide and isopeptide bonds formed by the C-terminal Gly of ubiquitin (a 76-residue protein attached to proteins as an intracellular targeting signal).</text>
        <dbReference type="EC" id="3.4.19.12"/>
    </reaction>
</comment>
<dbReference type="GO" id="GO:0004843">
    <property type="term" value="F:cysteine-type deubiquitinase activity"/>
    <property type="evidence" value="ECO:0007669"/>
    <property type="project" value="UniProtKB-UniRule"/>
</dbReference>
<feature type="binding site" evidence="12">
    <location>
        <position position="192"/>
    </location>
    <ligand>
        <name>Zn(2+)</name>
        <dbReference type="ChEBI" id="CHEBI:29105"/>
    </ligand>
</feature>
<evidence type="ECO:0000256" key="2">
    <source>
        <dbReference type="ARBA" id="ARBA00009085"/>
    </source>
</evidence>
<dbReference type="FunFam" id="3.30.40.10:FF:000396">
    <property type="entry name" value="Ubiquitin carboxyl-terminal hydrolase"/>
    <property type="match status" value="1"/>
</dbReference>
<feature type="region of interest" description="Disordered" evidence="15">
    <location>
        <begin position="712"/>
        <end position="731"/>
    </location>
</feature>
<feature type="domain" description="UBP-type" evidence="18">
    <location>
        <begin position="1"/>
        <end position="111"/>
    </location>
</feature>
<dbReference type="InterPro" id="IPR009060">
    <property type="entry name" value="UBA-like_sf"/>
</dbReference>
<evidence type="ECO:0000256" key="10">
    <source>
        <dbReference type="ARBA" id="ARBA00022833"/>
    </source>
</evidence>
<dbReference type="InterPro" id="IPR050164">
    <property type="entry name" value="Peptidase_C19"/>
</dbReference>
<dbReference type="PROSITE" id="PS00973">
    <property type="entry name" value="USP_2"/>
    <property type="match status" value="1"/>
</dbReference>
<dbReference type="EC" id="3.4.19.12" evidence="14"/>
<dbReference type="FunFam" id="1.10.8.10:FF:000086">
    <property type="entry name" value="Ubiquitin carboxyl-terminal hydrolase"/>
    <property type="match status" value="1"/>
</dbReference>
<keyword evidence="6 13" id="KW-0863">Zinc-finger</keyword>
<proteinExistence type="inferred from homology"/>
<evidence type="ECO:0000313" key="19">
    <source>
        <dbReference type="EMBL" id="EIW75842.1"/>
    </source>
</evidence>
<dbReference type="SMART" id="SM00290">
    <property type="entry name" value="ZnF_UBP"/>
    <property type="match status" value="2"/>
</dbReference>
<evidence type="ECO:0000256" key="6">
    <source>
        <dbReference type="ARBA" id="ARBA00022771"/>
    </source>
</evidence>
<keyword evidence="7 14" id="KW-0833">Ubl conjugation pathway</keyword>
<dbReference type="GO" id="GO:0008270">
    <property type="term" value="F:zinc ion binding"/>
    <property type="evidence" value="ECO:0007669"/>
    <property type="project" value="UniProtKB-KW"/>
</dbReference>
<dbReference type="InterPro" id="IPR015940">
    <property type="entry name" value="UBA"/>
</dbReference>
<dbReference type="OMA" id="FVPCEHT"/>
<dbReference type="InterPro" id="IPR001394">
    <property type="entry name" value="Peptidase_C19_UCH"/>
</dbReference>
<evidence type="ECO:0000256" key="14">
    <source>
        <dbReference type="RuleBase" id="RU366025"/>
    </source>
</evidence>
<feature type="active site" description="Nucleophile" evidence="11">
    <location>
        <position position="335"/>
    </location>
</feature>
<dbReference type="CDD" id="cd02658">
    <property type="entry name" value="Peptidase_C19B"/>
    <property type="match status" value="1"/>
</dbReference>
<evidence type="ECO:0000256" key="9">
    <source>
        <dbReference type="ARBA" id="ARBA00022807"/>
    </source>
</evidence>
<dbReference type="Proteomes" id="UP000053558">
    <property type="component" value="Unassembled WGS sequence"/>
</dbReference>
<keyword evidence="10 12" id="KW-0862">Zinc</keyword>
<keyword evidence="9 14" id="KW-0788">Thiol protease</keyword>
<dbReference type="SUPFAM" id="SSF46934">
    <property type="entry name" value="UBA-like"/>
    <property type="match status" value="1"/>
</dbReference>
<comment type="similarity">
    <text evidence="2 14">Belongs to the peptidase C19 family.</text>
</comment>
<keyword evidence="8 14" id="KW-0378">Hydrolase</keyword>
<feature type="binding site" evidence="12">
    <location>
        <position position="212"/>
    </location>
    <ligand>
        <name>Zn(2+)</name>
        <dbReference type="ChEBI" id="CHEBI:29105"/>
    </ligand>
</feature>
<keyword evidence="4 12" id="KW-0479">Metal-binding</keyword>
<evidence type="ECO:0000256" key="4">
    <source>
        <dbReference type="ARBA" id="ARBA00022723"/>
    </source>
</evidence>
<dbReference type="GO" id="GO:0005634">
    <property type="term" value="C:nucleus"/>
    <property type="evidence" value="ECO:0007669"/>
    <property type="project" value="TreeGrafter"/>
</dbReference>
<dbReference type="PANTHER" id="PTHR24006">
    <property type="entry name" value="UBIQUITIN CARBOXYL-TERMINAL HYDROLASE"/>
    <property type="match status" value="1"/>
</dbReference>